<gene>
    <name evidence="2" type="ORF">CE804_23280</name>
</gene>
<feature type="transmembrane region" description="Helical" evidence="1">
    <location>
        <begin position="73"/>
        <end position="91"/>
    </location>
</feature>
<evidence type="ECO:0000313" key="2">
    <source>
        <dbReference type="EMBL" id="ECX7269830.1"/>
    </source>
</evidence>
<feature type="transmembrane region" description="Helical" evidence="1">
    <location>
        <begin position="181"/>
        <end position="198"/>
    </location>
</feature>
<dbReference type="EMBL" id="AALATL010000016">
    <property type="protein sequence ID" value="ECX7269830.1"/>
    <property type="molecule type" value="Genomic_DNA"/>
</dbReference>
<proteinExistence type="predicted"/>
<protein>
    <submittedName>
        <fullName evidence="2">Uncharacterized protein</fullName>
    </submittedName>
</protein>
<keyword evidence="1" id="KW-1133">Transmembrane helix</keyword>
<sequence length="226" mass="26192">MKEANEFSGEDYKKIFLDDVEKNEKALAYALDIRKFEIDLYWKRASYFWTFIAATFAGFITLQASSSVNKTDLSVILCCLGIIFSTGWLCVNRGSKHWQENWENHVDMLEDSTIGPLYKVVLTRPMPKGFQEHCEHLLTGPTSFSVSKINQLISLFVTILWVTLLFKSLPDIRFTSPFNPFYFTLICITGMFCLLFFWRGKTYGKDYVHIAKIRSAQIKLKITQDD</sequence>
<dbReference type="AlphaFoldDB" id="A0A619MGD4"/>
<feature type="transmembrane region" description="Helical" evidence="1">
    <location>
        <begin position="152"/>
        <end position="169"/>
    </location>
</feature>
<evidence type="ECO:0000256" key="1">
    <source>
        <dbReference type="SAM" id="Phobius"/>
    </source>
</evidence>
<accession>A0A619MGD4</accession>
<keyword evidence="1" id="KW-0812">Transmembrane</keyword>
<feature type="transmembrane region" description="Helical" evidence="1">
    <location>
        <begin position="47"/>
        <end position="67"/>
    </location>
</feature>
<keyword evidence="1" id="KW-0472">Membrane</keyword>
<comment type="caution">
    <text evidence="2">The sequence shown here is derived from an EMBL/GenBank/DDBJ whole genome shotgun (WGS) entry which is preliminary data.</text>
</comment>
<dbReference type="InterPro" id="IPR056918">
    <property type="entry name" value="8xMP"/>
</dbReference>
<reference evidence="2" key="1">
    <citation type="submission" date="2018-07" db="EMBL/GenBank/DDBJ databases">
        <authorList>
            <consortium name="PulseNet: The National Subtyping Network for Foodborne Disease Surveillance"/>
            <person name="Tarr C.L."/>
            <person name="Trees E."/>
            <person name="Katz L.S."/>
            <person name="Carleton-Romer H.A."/>
            <person name="Stroika S."/>
            <person name="Kucerova Z."/>
            <person name="Roache K.F."/>
            <person name="Sabol A.L."/>
            <person name="Besser J."/>
            <person name="Gerner-Smidt P."/>
        </authorList>
    </citation>
    <scope>NUCLEOTIDE SEQUENCE</scope>
    <source>
        <strain evidence="2">PNUSAS016687</strain>
    </source>
</reference>
<dbReference type="Pfam" id="PF24838">
    <property type="entry name" value="8xMP"/>
    <property type="match status" value="1"/>
</dbReference>
<name>A0A619MGD4_SALER</name>
<organism evidence="2">
    <name type="scientific">Salmonella enterica</name>
    <name type="common">Salmonella choleraesuis</name>
    <dbReference type="NCBI Taxonomy" id="28901"/>
    <lineage>
        <taxon>Bacteria</taxon>
        <taxon>Pseudomonadati</taxon>
        <taxon>Pseudomonadota</taxon>
        <taxon>Gammaproteobacteria</taxon>
        <taxon>Enterobacterales</taxon>
        <taxon>Enterobacteriaceae</taxon>
        <taxon>Salmonella</taxon>
    </lineage>
</organism>